<feature type="domain" description="ABC transporter" evidence="6">
    <location>
        <begin position="1"/>
        <end position="210"/>
    </location>
</feature>
<dbReference type="Gene3D" id="3.40.50.300">
    <property type="entry name" value="P-loop containing nucleotide triphosphate hydrolases"/>
    <property type="match status" value="1"/>
</dbReference>
<evidence type="ECO:0000256" key="5">
    <source>
        <dbReference type="ARBA" id="ARBA00022970"/>
    </source>
</evidence>
<dbReference type="InterPro" id="IPR003593">
    <property type="entry name" value="AAA+_ATPase"/>
</dbReference>
<evidence type="ECO:0000256" key="3">
    <source>
        <dbReference type="ARBA" id="ARBA00022741"/>
    </source>
</evidence>
<dbReference type="SUPFAM" id="SSF52540">
    <property type="entry name" value="P-loop containing nucleoside triphosphate hydrolases"/>
    <property type="match status" value="1"/>
</dbReference>
<keyword evidence="5" id="KW-0029">Amino-acid transport</keyword>
<comment type="similarity">
    <text evidence="1">Belongs to the ABC transporter superfamily.</text>
</comment>
<dbReference type="EMBL" id="UINC01000432">
    <property type="protein sequence ID" value="SUZ55192.1"/>
    <property type="molecule type" value="Genomic_DNA"/>
</dbReference>
<protein>
    <recommendedName>
        <fullName evidence="6">ABC transporter domain-containing protein</fullName>
    </recommendedName>
</protein>
<sequence>MKVKEGEILGLLGRNGAGKSTLLKSIMGLVEVVSGSISLDDNILSEQQAHNIPKYGIGYVPQGRRLFPELMVEENLKMGLLVRDSSTDVLDWVLSLFPLLKSRMKQKSGTLSGGEQQMVATARALCLQPKYLLMDEPSEGLMPSMTETILETVEKLKTENVGILLVEQKIEGTLRVSDRIVFMENGSISEESDPQKLAENPESLMKYVGVKARY</sequence>
<dbReference type="GO" id="GO:0015658">
    <property type="term" value="F:branched-chain amino acid transmembrane transporter activity"/>
    <property type="evidence" value="ECO:0007669"/>
    <property type="project" value="TreeGrafter"/>
</dbReference>
<keyword evidence="3" id="KW-0547">Nucleotide-binding</keyword>
<dbReference type="PANTHER" id="PTHR43820:SF4">
    <property type="entry name" value="HIGH-AFFINITY BRANCHED-CHAIN AMINO ACID TRANSPORT ATP-BINDING PROTEIN LIVF"/>
    <property type="match status" value="1"/>
</dbReference>
<proteinExistence type="inferred from homology"/>
<evidence type="ECO:0000256" key="2">
    <source>
        <dbReference type="ARBA" id="ARBA00022448"/>
    </source>
</evidence>
<dbReference type="InterPro" id="IPR003439">
    <property type="entry name" value="ABC_transporter-like_ATP-bd"/>
</dbReference>
<dbReference type="AlphaFoldDB" id="A0A381NKQ1"/>
<dbReference type="GO" id="GO:0016887">
    <property type="term" value="F:ATP hydrolysis activity"/>
    <property type="evidence" value="ECO:0007669"/>
    <property type="project" value="InterPro"/>
</dbReference>
<evidence type="ECO:0000259" key="6">
    <source>
        <dbReference type="PROSITE" id="PS50893"/>
    </source>
</evidence>
<dbReference type="InterPro" id="IPR052156">
    <property type="entry name" value="BCAA_Transport_ATP-bd_LivF"/>
</dbReference>
<dbReference type="GO" id="GO:0005524">
    <property type="term" value="F:ATP binding"/>
    <property type="evidence" value="ECO:0007669"/>
    <property type="project" value="UniProtKB-KW"/>
</dbReference>
<gene>
    <name evidence="7" type="ORF">METZ01_LOCUS8046</name>
</gene>
<organism evidence="7">
    <name type="scientific">marine metagenome</name>
    <dbReference type="NCBI Taxonomy" id="408172"/>
    <lineage>
        <taxon>unclassified sequences</taxon>
        <taxon>metagenomes</taxon>
        <taxon>ecological metagenomes</taxon>
    </lineage>
</organism>
<dbReference type="PANTHER" id="PTHR43820">
    <property type="entry name" value="HIGH-AFFINITY BRANCHED-CHAIN AMINO ACID TRANSPORT ATP-BINDING PROTEIN LIVF"/>
    <property type="match status" value="1"/>
</dbReference>
<reference evidence="7" key="1">
    <citation type="submission" date="2018-05" db="EMBL/GenBank/DDBJ databases">
        <authorList>
            <person name="Lanie J.A."/>
            <person name="Ng W.-L."/>
            <person name="Kazmierczak K.M."/>
            <person name="Andrzejewski T.M."/>
            <person name="Davidsen T.M."/>
            <person name="Wayne K.J."/>
            <person name="Tettelin H."/>
            <person name="Glass J.I."/>
            <person name="Rusch D."/>
            <person name="Podicherti R."/>
            <person name="Tsui H.-C.T."/>
            <person name="Winkler M.E."/>
        </authorList>
    </citation>
    <scope>NUCLEOTIDE SEQUENCE</scope>
</reference>
<dbReference type="GO" id="GO:0015807">
    <property type="term" value="P:L-amino acid transport"/>
    <property type="evidence" value="ECO:0007669"/>
    <property type="project" value="TreeGrafter"/>
</dbReference>
<accession>A0A381NKQ1</accession>
<evidence type="ECO:0000313" key="7">
    <source>
        <dbReference type="EMBL" id="SUZ55192.1"/>
    </source>
</evidence>
<keyword evidence="2" id="KW-0813">Transport</keyword>
<evidence type="ECO:0000256" key="1">
    <source>
        <dbReference type="ARBA" id="ARBA00005417"/>
    </source>
</evidence>
<keyword evidence="4" id="KW-0067">ATP-binding</keyword>
<dbReference type="SMART" id="SM00382">
    <property type="entry name" value="AAA"/>
    <property type="match status" value="1"/>
</dbReference>
<dbReference type="InterPro" id="IPR027417">
    <property type="entry name" value="P-loop_NTPase"/>
</dbReference>
<evidence type="ECO:0000256" key="4">
    <source>
        <dbReference type="ARBA" id="ARBA00022840"/>
    </source>
</evidence>
<dbReference type="CDD" id="cd03224">
    <property type="entry name" value="ABC_TM1139_LivF_branched"/>
    <property type="match status" value="1"/>
</dbReference>
<dbReference type="Pfam" id="PF00005">
    <property type="entry name" value="ABC_tran"/>
    <property type="match status" value="1"/>
</dbReference>
<dbReference type="PROSITE" id="PS50893">
    <property type="entry name" value="ABC_TRANSPORTER_2"/>
    <property type="match status" value="1"/>
</dbReference>
<name>A0A381NKQ1_9ZZZZ</name>